<dbReference type="AlphaFoldDB" id="A0A426YAT9"/>
<protein>
    <submittedName>
        <fullName evidence="1">Uncharacterized protein</fullName>
    </submittedName>
</protein>
<accession>A0A426YAT9</accession>
<evidence type="ECO:0000313" key="1">
    <source>
        <dbReference type="EMBL" id="RRT48806.1"/>
    </source>
</evidence>
<reference evidence="1 2" key="1">
    <citation type="journal article" date="2014" name="Agronomy (Basel)">
        <title>A Draft Genome Sequence for Ensete ventricosum, the Drought-Tolerant Tree Against Hunger.</title>
        <authorList>
            <person name="Harrison J."/>
            <person name="Moore K.A."/>
            <person name="Paszkiewicz K."/>
            <person name="Jones T."/>
            <person name="Grant M."/>
            <person name="Ambacheew D."/>
            <person name="Muzemil S."/>
            <person name="Studholme D.J."/>
        </authorList>
    </citation>
    <scope>NUCLEOTIDE SEQUENCE [LARGE SCALE GENOMIC DNA]</scope>
</reference>
<dbReference type="Proteomes" id="UP000287651">
    <property type="component" value="Unassembled WGS sequence"/>
</dbReference>
<name>A0A426YAT9_ENSVE</name>
<gene>
    <name evidence="1" type="ORF">B296_00031189</name>
</gene>
<comment type="caution">
    <text evidence="1">The sequence shown here is derived from an EMBL/GenBank/DDBJ whole genome shotgun (WGS) entry which is preliminary data.</text>
</comment>
<sequence>MHAIATAIAGKHRFCARQPSPLLAGGRTTTAYTRLLLAYERRLSAASARRWSPLCSGVATIGLLFARNRCATTTCARSPLAAHSRCRYAAVLLMQPSYPMILHSRNRQ</sequence>
<dbReference type="EMBL" id="AMZH03013718">
    <property type="protein sequence ID" value="RRT48806.1"/>
    <property type="molecule type" value="Genomic_DNA"/>
</dbReference>
<evidence type="ECO:0000313" key="2">
    <source>
        <dbReference type="Proteomes" id="UP000287651"/>
    </source>
</evidence>
<organism evidence="1 2">
    <name type="scientific">Ensete ventricosum</name>
    <name type="common">Abyssinian banana</name>
    <name type="synonym">Musa ensete</name>
    <dbReference type="NCBI Taxonomy" id="4639"/>
    <lineage>
        <taxon>Eukaryota</taxon>
        <taxon>Viridiplantae</taxon>
        <taxon>Streptophyta</taxon>
        <taxon>Embryophyta</taxon>
        <taxon>Tracheophyta</taxon>
        <taxon>Spermatophyta</taxon>
        <taxon>Magnoliopsida</taxon>
        <taxon>Liliopsida</taxon>
        <taxon>Zingiberales</taxon>
        <taxon>Musaceae</taxon>
        <taxon>Ensete</taxon>
    </lineage>
</organism>
<proteinExistence type="predicted"/>